<evidence type="ECO:0000259" key="1">
    <source>
        <dbReference type="PROSITE" id="PS51412"/>
    </source>
</evidence>
<dbReference type="InterPro" id="IPR031569">
    <property type="entry name" value="ApeC"/>
</dbReference>
<protein>
    <recommendedName>
        <fullName evidence="1">MACPF domain-containing protein</fullName>
    </recommendedName>
</protein>
<reference evidence="2" key="1">
    <citation type="submission" date="2018-11" db="EMBL/GenBank/DDBJ databases">
        <authorList>
            <person name="Alioto T."/>
            <person name="Alioto T."/>
        </authorList>
    </citation>
    <scope>NUCLEOTIDE SEQUENCE</scope>
</reference>
<organism evidence="2 3">
    <name type="scientific">Mytilus galloprovincialis</name>
    <name type="common">Mediterranean mussel</name>
    <dbReference type="NCBI Taxonomy" id="29158"/>
    <lineage>
        <taxon>Eukaryota</taxon>
        <taxon>Metazoa</taxon>
        <taxon>Spiralia</taxon>
        <taxon>Lophotrochozoa</taxon>
        <taxon>Mollusca</taxon>
        <taxon>Bivalvia</taxon>
        <taxon>Autobranchia</taxon>
        <taxon>Pteriomorphia</taxon>
        <taxon>Mytilida</taxon>
        <taxon>Mytiloidea</taxon>
        <taxon>Mytilidae</taxon>
        <taxon>Mytilinae</taxon>
        <taxon>Mytilus</taxon>
    </lineage>
</organism>
<keyword evidence="3" id="KW-1185">Reference proteome</keyword>
<dbReference type="PANTHER" id="PTHR19324:SF33">
    <property type="entry name" value="MUCIN-5AC"/>
    <property type="match status" value="1"/>
</dbReference>
<feature type="domain" description="MACPF" evidence="1">
    <location>
        <begin position="128"/>
        <end position="465"/>
    </location>
</feature>
<dbReference type="OrthoDB" id="1366754at2759"/>
<comment type="caution">
    <text evidence="2">The sequence shown here is derived from an EMBL/GenBank/DDBJ whole genome shotgun (WGS) entry which is preliminary data.</text>
</comment>
<dbReference type="AlphaFoldDB" id="A0A8B6FKA2"/>
<feature type="non-terminal residue" evidence="2">
    <location>
        <position position="679"/>
    </location>
</feature>
<proteinExistence type="predicted"/>
<accession>A0A8B6FKA2</accession>
<gene>
    <name evidence="2" type="ORF">MGAL_10B083971</name>
</gene>
<dbReference type="Pfam" id="PF16977">
    <property type="entry name" value="ApeC"/>
    <property type="match status" value="2"/>
</dbReference>
<dbReference type="InterPro" id="IPR020864">
    <property type="entry name" value="MACPF"/>
</dbReference>
<dbReference type="PROSITE" id="PS51412">
    <property type="entry name" value="MACPF_2"/>
    <property type="match status" value="1"/>
</dbReference>
<dbReference type="EMBL" id="UYJE01006807">
    <property type="protein sequence ID" value="VDI49237.1"/>
    <property type="molecule type" value="Genomic_DNA"/>
</dbReference>
<dbReference type="Pfam" id="PF01823">
    <property type="entry name" value="MACPF"/>
    <property type="match status" value="1"/>
</dbReference>
<sequence length="679" mass="76080">VLQHNKPQFEFCIKNVEDRGTGYYFNWPDGDYCILKKGHCPSNFSSGWLYWDDEDSSNANGHGGTLPDGSYGSNTRMDFCCRNDGNRPILLPVDKPFYLMRHTGQCPTVHNMNVIEEVFKMDTEDSSNHDSSSGDHPFADGSRFIGLGYNILLGNPDGGDLSLTGVDPGLKSTRHVLKLTSNSAGKLIDSDNKAYCTTHNSAAVFFGGKSYQNYLLGDIVTFGPGDGSVLPYAFSASRVFKDIKHRTNDNHDVLRDTETVCNKGRTRYVLPPMYPDLHKVTDEFASAVCHLPVQYNQAIYRQFLDVWGTHVVVGVDIGTKTVNRYEQSVSQIAEILQSYDTEIGSVSVEDFMGYGTVYTLYISKLSHSDIYTIKGGNLDGTLSIGTIDNPEPLAYKMGTIANFIQDAFWNNSTTFFSNGICSEIDGLNLPQRQANVVKVMGEYPILNGLTSKPLDPVIKIPVTWPHGTYGLYHPKSGCPTAAFTWEEGWNRQDAEDSRNADGWSPTIHLDDSVKTSGKPIFHFCIKTINENKDYERDWPKGNYCILKKGDCPQGFNSGSIKWDDEDHDNANSHAGTLPDGSYGGDTVMFFCCRKDGNYQTSILLPVDRPFYLLKYTSHCQEVFGMTVSEEYYKMDTEDHHNTDAVSGSHPNIINLHHDPIMYFCYYERKNNFPARIFGR</sequence>
<dbReference type="PANTHER" id="PTHR19324">
    <property type="entry name" value="PERFORIN-LIKE PROTEIN 1"/>
    <property type="match status" value="1"/>
</dbReference>
<evidence type="ECO:0000313" key="3">
    <source>
        <dbReference type="Proteomes" id="UP000596742"/>
    </source>
</evidence>
<dbReference type="Proteomes" id="UP000596742">
    <property type="component" value="Unassembled WGS sequence"/>
</dbReference>
<name>A0A8B6FKA2_MYTGA</name>
<evidence type="ECO:0000313" key="2">
    <source>
        <dbReference type="EMBL" id="VDI49237.1"/>
    </source>
</evidence>